<evidence type="ECO:0000313" key="2">
    <source>
        <dbReference type="Proteomes" id="UP000728106"/>
    </source>
</evidence>
<keyword evidence="2" id="KW-1185">Reference proteome</keyword>
<proteinExistence type="predicted"/>
<sequence length="144" mass="16811">MTRQYYDDFSKLTLDKMSQSISDMTYQYKETRVPKKHYKEMLSKGYEEIVEASVSINLVNTIHSTLASLQKESPKLFYQALLLLDMGVKPSTIAPDEYQAMEHVWSVREANKAKQMLDPKYLELFKNTKENGLQFTLNPKEDDE</sequence>
<protein>
    <submittedName>
        <fullName evidence="1">Uncharacterized protein</fullName>
    </submittedName>
</protein>
<comment type="caution">
    <text evidence="1">The sequence shown here is derived from an EMBL/GenBank/DDBJ whole genome shotgun (WGS) entry which is preliminary data.</text>
</comment>
<name>A0AA40YS41_WEICO</name>
<accession>A0AA40YS41</accession>
<dbReference type="AlphaFoldDB" id="A0AA40YS41"/>
<gene>
    <name evidence="1" type="ORF">HAU20_10555</name>
</gene>
<dbReference type="EMBL" id="JAAOCP010000017">
    <property type="protein sequence ID" value="MBJ7639811.1"/>
    <property type="molecule type" value="Genomic_DNA"/>
</dbReference>
<dbReference type="RefSeq" id="WP_199468281.1">
    <property type="nucleotide sequence ID" value="NZ_JAAOCP010000017.1"/>
</dbReference>
<organism evidence="1 2">
    <name type="scientific">Weissella confusa</name>
    <name type="common">Lactobacillus confusus</name>
    <dbReference type="NCBI Taxonomy" id="1583"/>
    <lineage>
        <taxon>Bacteria</taxon>
        <taxon>Bacillati</taxon>
        <taxon>Bacillota</taxon>
        <taxon>Bacilli</taxon>
        <taxon>Lactobacillales</taxon>
        <taxon>Lactobacillaceae</taxon>
        <taxon>Weissella</taxon>
    </lineage>
</organism>
<dbReference type="Proteomes" id="UP000728106">
    <property type="component" value="Unassembled WGS sequence"/>
</dbReference>
<evidence type="ECO:0000313" key="1">
    <source>
        <dbReference type="EMBL" id="MBJ7639811.1"/>
    </source>
</evidence>
<reference evidence="1 2" key="1">
    <citation type="journal article" date="2021" name="Int. J. Food Microbiol.">
        <title>Safety demonstration of a microbial species for use in the food chain: Weissella confusa.</title>
        <authorList>
            <person name="Bourdichon F."/>
            <person name="Patrone V."/>
            <person name="Fontana A."/>
            <person name="Milani G."/>
            <person name="Morelli L."/>
        </authorList>
    </citation>
    <scope>NUCLEOTIDE SEQUENCE [LARGE SCALE GENOMIC DNA]</scope>
    <source>
        <strain evidence="1 2">CCUG 43002</strain>
    </source>
</reference>